<gene>
    <name evidence="1" type="ORF">L484_013292</name>
</gene>
<evidence type="ECO:0000313" key="2">
    <source>
        <dbReference type="Proteomes" id="UP000030645"/>
    </source>
</evidence>
<dbReference type="AlphaFoldDB" id="W9R0Q4"/>
<name>W9R0Q4_9ROSA</name>
<accession>W9R0Q4</accession>
<organism evidence="1 2">
    <name type="scientific">Morus notabilis</name>
    <dbReference type="NCBI Taxonomy" id="981085"/>
    <lineage>
        <taxon>Eukaryota</taxon>
        <taxon>Viridiplantae</taxon>
        <taxon>Streptophyta</taxon>
        <taxon>Embryophyta</taxon>
        <taxon>Tracheophyta</taxon>
        <taxon>Spermatophyta</taxon>
        <taxon>Magnoliopsida</taxon>
        <taxon>eudicotyledons</taxon>
        <taxon>Gunneridae</taxon>
        <taxon>Pentapetalae</taxon>
        <taxon>rosids</taxon>
        <taxon>fabids</taxon>
        <taxon>Rosales</taxon>
        <taxon>Moraceae</taxon>
        <taxon>Moreae</taxon>
        <taxon>Morus</taxon>
    </lineage>
</organism>
<proteinExistence type="predicted"/>
<sequence>MFRPFSSAFQQQNGLPLASHLRSLHAKLMHLHVLVSFVYKHSTFGHYTVFLSKKSIIHSAPFLHMNPNFFHQDMRNQFPLVSVVPKLSYFILTLRIKPL</sequence>
<dbReference type="Proteomes" id="UP000030645">
    <property type="component" value="Unassembled WGS sequence"/>
</dbReference>
<evidence type="ECO:0000313" key="1">
    <source>
        <dbReference type="EMBL" id="EXB53658.1"/>
    </source>
</evidence>
<dbReference type="EMBL" id="KE344105">
    <property type="protein sequence ID" value="EXB53658.1"/>
    <property type="molecule type" value="Genomic_DNA"/>
</dbReference>
<reference evidence="2" key="1">
    <citation type="submission" date="2013-01" db="EMBL/GenBank/DDBJ databases">
        <title>Draft Genome Sequence of a Mulberry Tree, Morus notabilis C.K. Schneid.</title>
        <authorList>
            <person name="He N."/>
            <person name="Zhao S."/>
        </authorList>
    </citation>
    <scope>NUCLEOTIDE SEQUENCE</scope>
</reference>
<keyword evidence="2" id="KW-1185">Reference proteome</keyword>
<protein>
    <submittedName>
        <fullName evidence="1">Uncharacterized protein</fullName>
    </submittedName>
</protein>